<dbReference type="RefSeq" id="WP_008486199.1">
    <property type="nucleotide sequence ID" value="NZ_AMRI01000028.1"/>
</dbReference>
<protein>
    <recommendedName>
        <fullName evidence="11">DNA polymerase III subunit gamma/tau</fullName>
        <ecNumber evidence="11">2.7.7.7</ecNumber>
    </recommendedName>
</protein>
<organism evidence="14 15">
    <name type="scientific">Gallaecimonas xiamenensis 3-C-1</name>
    <dbReference type="NCBI Taxonomy" id="745411"/>
    <lineage>
        <taxon>Bacteria</taxon>
        <taxon>Pseudomonadati</taxon>
        <taxon>Pseudomonadota</taxon>
        <taxon>Gammaproteobacteria</taxon>
        <taxon>Enterobacterales</taxon>
        <taxon>Gallaecimonadaceae</taxon>
        <taxon>Gallaecimonas</taxon>
    </lineage>
</organism>
<dbReference type="FunFam" id="3.40.50.300:FF:000014">
    <property type="entry name" value="DNA polymerase III subunit gamma/tau"/>
    <property type="match status" value="1"/>
</dbReference>
<evidence type="ECO:0000256" key="1">
    <source>
        <dbReference type="ARBA" id="ARBA00006360"/>
    </source>
</evidence>
<comment type="catalytic activity">
    <reaction evidence="10 11">
        <text>DNA(n) + a 2'-deoxyribonucleoside 5'-triphosphate = DNA(n+1) + diphosphate</text>
        <dbReference type="Rhea" id="RHEA:22508"/>
        <dbReference type="Rhea" id="RHEA-COMP:17339"/>
        <dbReference type="Rhea" id="RHEA-COMP:17340"/>
        <dbReference type="ChEBI" id="CHEBI:33019"/>
        <dbReference type="ChEBI" id="CHEBI:61560"/>
        <dbReference type="ChEBI" id="CHEBI:173112"/>
        <dbReference type="EC" id="2.7.7.7"/>
    </reaction>
</comment>
<keyword evidence="3 11" id="KW-0548">Nucleotidyltransferase</keyword>
<comment type="function">
    <text evidence="11">DNA polymerase III is a complex, multichain enzyme responsible for most of the replicative synthesis in bacteria. This DNA polymerase also exhibits 3' to 5' exonuclease activity.</text>
</comment>
<dbReference type="Pfam" id="PF13177">
    <property type="entry name" value="DNA_pol3_delta2"/>
    <property type="match status" value="1"/>
</dbReference>
<evidence type="ECO:0000256" key="11">
    <source>
        <dbReference type="RuleBase" id="RU364063"/>
    </source>
</evidence>
<dbReference type="PANTHER" id="PTHR11669:SF0">
    <property type="entry name" value="PROTEIN STICHEL-LIKE 2"/>
    <property type="match status" value="1"/>
</dbReference>
<dbReference type="Pfam" id="PF22608">
    <property type="entry name" value="DNAX_ATPase_lid"/>
    <property type="match status" value="1"/>
</dbReference>
<feature type="region of interest" description="Disordered" evidence="12">
    <location>
        <begin position="464"/>
        <end position="568"/>
    </location>
</feature>
<reference evidence="14 15" key="1">
    <citation type="journal article" date="2012" name="J. Bacteriol.">
        <title>Genome Sequence of Gallaecimonas xiamenensis Type Strain 3-C-1.</title>
        <authorList>
            <person name="Lai Q."/>
            <person name="Wang L."/>
            <person name="Wang W."/>
            <person name="Shao Z."/>
        </authorList>
    </citation>
    <scope>NUCLEOTIDE SEQUENCE [LARGE SCALE GENOMIC DNA]</scope>
    <source>
        <strain evidence="14 15">3-C-1</strain>
    </source>
</reference>
<evidence type="ECO:0000313" key="15">
    <source>
        <dbReference type="Proteomes" id="UP000006755"/>
    </source>
</evidence>
<feature type="compositionally biased region" description="Acidic residues" evidence="12">
    <location>
        <begin position="517"/>
        <end position="529"/>
    </location>
</feature>
<feature type="compositionally biased region" description="Pro residues" evidence="12">
    <location>
        <begin position="556"/>
        <end position="566"/>
    </location>
</feature>
<evidence type="ECO:0000256" key="8">
    <source>
        <dbReference type="ARBA" id="ARBA00022840"/>
    </source>
</evidence>
<dbReference type="OrthoDB" id="9810148at2"/>
<dbReference type="PRINTS" id="PR00300">
    <property type="entry name" value="CLPPROTEASEA"/>
</dbReference>
<evidence type="ECO:0000256" key="6">
    <source>
        <dbReference type="ARBA" id="ARBA00022741"/>
    </source>
</evidence>
<gene>
    <name evidence="11" type="primary">dnaX</name>
    <name evidence="14" type="ORF">B3C1_16390</name>
</gene>
<dbReference type="CDD" id="cd00009">
    <property type="entry name" value="AAA"/>
    <property type="match status" value="1"/>
</dbReference>
<evidence type="ECO:0000313" key="14">
    <source>
        <dbReference type="EMBL" id="EKE68758.1"/>
    </source>
</evidence>
<dbReference type="GO" id="GO:0009360">
    <property type="term" value="C:DNA polymerase III complex"/>
    <property type="evidence" value="ECO:0007669"/>
    <property type="project" value="InterPro"/>
</dbReference>
<dbReference type="Pfam" id="PF12169">
    <property type="entry name" value="DNA_pol3_gamma3"/>
    <property type="match status" value="1"/>
</dbReference>
<dbReference type="InterPro" id="IPR012763">
    <property type="entry name" value="DNA_pol_III_sug/sutau_N"/>
</dbReference>
<evidence type="ECO:0000256" key="10">
    <source>
        <dbReference type="ARBA" id="ARBA00049244"/>
    </source>
</evidence>
<feature type="compositionally biased region" description="Low complexity" evidence="12">
    <location>
        <begin position="486"/>
        <end position="504"/>
    </location>
</feature>
<accession>K2J112</accession>
<dbReference type="FunFam" id="1.10.8.60:FF:000013">
    <property type="entry name" value="DNA polymerase III subunit gamma/tau"/>
    <property type="match status" value="1"/>
</dbReference>
<name>K2J112_9GAMM</name>
<dbReference type="Pfam" id="PF12170">
    <property type="entry name" value="DNA_pol3_tau_5"/>
    <property type="match status" value="1"/>
</dbReference>
<evidence type="ECO:0000256" key="9">
    <source>
        <dbReference type="ARBA" id="ARBA00022932"/>
    </source>
</evidence>
<evidence type="ECO:0000259" key="13">
    <source>
        <dbReference type="SMART" id="SM00382"/>
    </source>
</evidence>
<dbReference type="STRING" id="745411.B3C1_16390"/>
<feature type="compositionally biased region" description="Basic and acidic residues" evidence="12">
    <location>
        <begin position="469"/>
        <end position="485"/>
    </location>
</feature>
<dbReference type="eggNOG" id="COG2812">
    <property type="taxonomic scope" value="Bacteria"/>
</dbReference>
<dbReference type="GO" id="GO:0003677">
    <property type="term" value="F:DNA binding"/>
    <property type="evidence" value="ECO:0007669"/>
    <property type="project" value="InterPro"/>
</dbReference>
<dbReference type="EC" id="2.7.7.7" evidence="11"/>
<dbReference type="InterPro" id="IPR050238">
    <property type="entry name" value="DNA_Rep/Repair_Clamp_Loader"/>
</dbReference>
<keyword evidence="15" id="KW-1185">Reference proteome</keyword>
<dbReference type="EMBL" id="AMRI01000028">
    <property type="protein sequence ID" value="EKE68758.1"/>
    <property type="molecule type" value="Genomic_DNA"/>
</dbReference>
<dbReference type="GO" id="GO:0003887">
    <property type="term" value="F:DNA-directed DNA polymerase activity"/>
    <property type="evidence" value="ECO:0007669"/>
    <property type="project" value="UniProtKB-KW"/>
</dbReference>
<comment type="caution">
    <text evidence="14">The sequence shown here is derived from an EMBL/GenBank/DDBJ whole genome shotgun (WGS) entry which is preliminary data.</text>
</comment>
<dbReference type="AlphaFoldDB" id="K2J112"/>
<dbReference type="CDD" id="cd18137">
    <property type="entry name" value="HLD_clamp_pol_III_gamma_tau"/>
    <property type="match status" value="1"/>
</dbReference>
<dbReference type="NCBIfam" id="NF004046">
    <property type="entry name" value="PRK05563.1"/>
    <property type="match status" value="1"/>
</dbReference>
<dbReference type="GO" id="GO:0006261">
    <property type="term" value="P:DNA-templated DNA replication"/>
    <property type="evidence" value="ECO:0007669"/>
    <property type="project" value="TreeGrafter"/>
</dbReference>
<evidence type="ECO:0000256" key="4">
    <source>
        <dbReference type="ARBA" id="ARBA00022705"/>
    </source>
</evidence>
<keyword evidence="9 11" id="KW-0239">DNA-directed DNA polymerase</keyword>
<comment type="similarity">
    <text evidence="1 11">Belongs to the DnaX/STICHEL family.</text>
</comment>
<dbReference type="InterPro" id="IPR021029">
    <property type="entry name" value="DNA_pol_III_tau_dom-5"/>
</dbReference>
<evidence type="ECO:0000256" key="7">
    <source>
        <dbReference type="ARBA" id="ARBA00022833"/>
    </source>
</evidence>
<evidence type="ECO:0000256" key="2">
    <source>
        <dbReference type="ARBA" id="ARBA00022679"/>
    </source>
</evidence>
<dbReference type="Gene3D" id="1.20.272.10">
    <property type="match status" value="1"/>
</dbReference>
<dbReference type="Gene3D" id="3.40.50.300">
    <property type="entry name" value="P-loop containing nucleotide triphosphate hydrolases"/>
    <property type="match status" value="1"/>
</dbReference>
<evidence type="ECO:0000256" key="5">
    <source>
        <dbReference type="ARBA" id="ARBA00022723"/>
    </source>
</evidence>
<dbReference type="Proteomes" id="UP000006755">
    <property type="component" value="Unassembled WGS sequence"/>
</dbReference>
<feature type="region of interest" description="Disordered" evidence="12">
    <location>
        <begin position="381"/>
        <end position="400"/>
    </location>
</feature>
<keyword evidence="8 11" id="KW-0067">ATP-binding</keyword>
<keyword evidence="4 11" id="KW-0235">DNA replication</keyword>
<dbReference type="Gene3D" id="3.30.300.150">
    <property type="entry name" value="DNA polymerase III, tau subunit, domain V"/>
    <property type="match status" value="1"/>
</dbReference>
<dbReference type="InterPro" id="IPR022754">
    <property type="entry name" value="DNA_pol_III_gamma-3"/>
</dbReference>
<evidence type="ECO:0000256" key="12">
    <source>
        <dbReference type="SAM" id="MobiDB-lite"/>
    </source>
</evidence>
<dbReference type="InterPro" id="IPR008921">
    <property type="entry name" value="DNA_pol3_clamp-load_cplx_C"/>
</dbReference>
<keyword evidence="6 11" id="KW-0547">Nucleotide-binding</keyword>
<evidence type="ECO:0000256" key="3">
    <source>
        <dbReference type="ARBA" id="ARBA00022695"/>
    </source>
</evidence>
<proteinExistence type="inferred from homology"/>
<keyword evidence="7" id="KW-0862">Zinc</keyword>
<feature type="compositionally biased region" description="Low complexity" evidence="12">
    <location>
        <begin position="530"/>
        <end position="555"/>
    </location>
</feature>
<feature type="domain" description="AAA+ ATPase" evidence="13">
    <location>
        <begin position="37"/>
        <end position="178"/>
    </location>
</feature>
<dbReference type="PATRIC" id="fig|745411.4.peg.3228"/>
<dbReference type="InterPro" id="IPR003593">
    <property type="entry name" value="AAA+_ATPase"/>
</dbReference>
<sequence length="705" mass="76283">MAYQVLARKWRPQHFSALVGQEHVVRALNNALAQNRLHHAYLFTGTRGVGKTTLARIFAKSLNCETGVTPTPCGQCSTCLEIERGNFVDLIEVDAASRTKVEDTREILDNVQYRPTRGRFKVYLIDEVHMLSRHSFNALLKTLEEPPEHVKFLLATTDPQKLPVTILSRCLQFNLKSLSPELISNHLAYVLGQEQLGFEEPALRLLAKAANGSMRDALSLSDQAIAHGDGQVLLDNVQSMLGTLDTQHAQHLLAAVVAGDGAALLAAIEQVAMMSPDYLGLLGDLLALLHQGAIAQQLPGSQDLAAEHLATQLSPQQLQLFYQMVLHGRRDLPFCPDPRMALEMTLLRMLAFDIDKAPALATQAPPSRAVPVRPAQVKSQDAVAPAPVATPPKAPPAAMVPPVASQADLDAQQAHLMAMAEAQGFNPQTEAPPAAPEPLTLEAAQPAAPKPQASPTSTLLAARQALKAKQQDQEDKAPKKPEAQRRAPLQPAPQAQAQAQVAVADPNPVKAPAAPGWDDEPPWLDDDLPPADLGMEQAWAEQQAAEPAPVTAEPEVPAPAPAPRSDPYPGVLLALDDARTDDRRWFECCEALDIGGFVRQLALNSVLEQQGDGWVLLLDPAQRHLERNLGELQQALGHSGIFSGTLKVQIQQAPAGRENPLAIANRIHQRCLAYAEQALTDDPRVKAFLTLFDAELVADSVRPIM</sequence>
<keyword evidence="5" id="KW-0479">Metal-binding</keyword>
<dbReference type="SUPFAM" id="SSF52540">
    <property type="entry name" value="P-loop containing nucleoside triphosphate hydrolases"/>
    <property type="match status" value="1"/>
</dbReference>
<dbReference type="GO" id="GO:0005524">
    <property type="term" value="F:ATP binding"/>
    <property type="evidence" value="ECO:0007669"/>
    <property type="project" value="UniProtKB-KW"/>
</dbReference>
<dbReference type="GO" id="GO:0046872">
    <property type="term" value="F:metal ion binding"/>
    <property type="evidence" value="ECO:0007669"/>
    <property type="project" value="UniProtKB-KW"/>
</dbReference>
<dbReference type="SMART" id="SM00382">
    <property type="entry name" value="AAA"/>
    <property type="match status" value="1"/>
</dbReference>
<dbReference type="InterPro" id="IPR038249">
    <property type="entry name" value="PolIII_tau_V_sf"/>
</dbReference>
<dbReference type="NCBIfam" id="TIGR02397">
    <property type="entry name" value="dnaX_nterm"/>
    <property type="match status" value="1"/>
</dbReference>
<dbReference type="FunFam" id="1.20.272.10:FF:000003">
    <property type="entry name" value="DNA polymerase III subunit gamma/tau"/>
    <property type="match status" value="1"/>
</dbReference>
<comment type="subunit">
    <text evidence="11">DNA polymerase III contains a core (composed of alpha, epsilon and theta chains) that associates with a tau subunit. This core dimerizes to form the POLIII' complex. PolIII' associates with the gamma complex (composed of gamma, delta, delta', psi and chi chains) and with the beta chain to form the complete DNA polymerase III complex.</text>
</comment>
<dbReference type="InterPro" id="IPR045085">
    <property type="entry name" value="HLD_clamp_pol_III_gamma_tau"/>
</dbReference>
<dbReference type="Gene3D" id="1.10.8.60">
    <property type="match status" value="1"/>
</dbReference>
<dbReference type="SUPFAM" id="SSF48019">
    <property type="entry name" value="post-AAA+ oligomerization domain-like"/>
    <property type="match status" value="1"/>
</dbReference>
<dbReference type="InterPro" id="IPR027417">
    <property type="entry name" value="P-loop_NTPase"/>
</dbReference>
<keyword evidence="2 11" id="KW-0808">Transferase</keyword>
<dbReference type="NCBIfam" id="NF005942">
    <property type="entry name" value="PRK07994.1"/>
    <property type="match status" value="1"/>
</dbReference>
<feature type="compositionally biased region" description="Pro residues" evidence="12">
    <location>
        <begin position="388"/>
        <end position="399"/>
    </location>
</feature>
<dbReference type="InterPro" id="IPR001270">
    <property type="entry name" value="ClpA/B"/>
</dbReference>
<dbReference type="PANTHER" id="PTHR11669">
    <property type="entry name" value="REPLICATION FACTOR C / DNA POLYMERASE III GAMMA-TAU SUBUNIT"/>
    <property type="match status" value="1"/>
</dbReference>